<protein>
    <submittedName>
        <fullName evidence="1">YfiR family protein</fullName>
    </submittedName>
</protein>
<comment type="caution">
    <text evidence="1">The sequence shown here is derived from an EMBL/GenBank/DDBJ whole genome shotgun (WGS) entry which is preliminary data.</text>
</comment>
<proteinExistence type="predicted"/>
<dbReference type="RefSeq" id="WP_110523275.1">
    <property type="nucleotide sequence ID" value="NZ_QKOE01000002.1"/>
</dbReference>
<dbReference type="InterPro" id="IPR025293">
    <property type="entry name" value="YfiR/HmsC-like"/>
</dbReference>
<dbReference type="AlphaFoldDB" id="A0A323V1H4"/>
<dbReference type="Pfam" id="PF13689">
    <property type="entry name" value="DUF4154"/>
    <property type="match status" value="1"/>
</dbReference>
<evidence type="ECO:0000313" key="1">
    <source>
        <dbReference type="EMBL" id="PZA17933.1"/>
    </source>
</evidence>
<sequence length="181" mass="19665">MPSCRHLLVSFSLLILPALVQGQWHGDERLARNPLAAGATVMGIAGYTRWPEAPLPLRMCVIGDGDLAESVRLHANRVQSETPLTLRELDPARPDIADCDLVYFGNMSAETVEALLRQLAGKPVLTLGEGAEFCSDGGMFCLDVVDGEIRFSANLDAISRSTLRVNPQVLRISRQLRGQGV</sequence>
<gene>
    <name evidence="1" type="ORF">DNK49_05290</name>
</gene>
<organism evidence="1 2">
    <name type="scientific">Parazoarcus communis SWub3 = DSM 12120</name>
    <dbReference type="NCBI Taxonomy" id="1121029"/>
    <lineage>
        <taxon>Bacteria</taxon>
        <taxon>Pseudomonadati</taxon>
        <taxon>Pseudomonadota</taxon>
        <taxon>Betaproteobacteria</taxon>
        <taxon>Rhodocyclales</taxon>
        <taxon>Zoogloeaceae</taxon>
        <taxon>Parazoarcus</taxon>
    </lineage>
</organism>
<accession>A0A323V1H4</accession>
<dbReference type="OrthoDB" id="7355447at2"/>
<reference evidence="1 2" key="1">
    <citation type="submission" date="2018-06" db="EMBL/GenBank/DDBJ databases">
        <title>Azoarcus communis strain SWub3 genome.</title>
        <authorList>
            <person name="Zorraquino Salvo V."/>
            <person name="Toubiana D."/>
            <person name="Blumwald E."/>
        </authorList>
    </citation>
    <scope>NUCLEOTIDE SEQUENCE [LARGE SCALE GENOMIC DNA]</scope>
    <source>
        <strain evidence="1 2">SWub3</strain>
    </source>
</reference>
<keyword evidence="2" id="KW-1185">Reference proteome</keyword>
<evidence type="ECO:0000313" key="2">
    <source>
        <dbReference type="Proteomes" id="UP000248259"/>
    </source>
</evidence>
<dbReference type="EMBL" id="QKOE01000002">
    <property type="protein sequence ID" value="PZA17933.1"/>
    <property type="molecule type" value="Genomic_DNA"/>
</dbReference>
<dbReference type="Proteomes" id="UP000248259">
    <property type="component" value="Unassembled WGS sequence"/>
</dbReference>
<name>A0A323V1H4_9RHOO</name>